<dbReference type="AlphaFoldDB" id="A0A4P7CXY0"/>
<evidence type="ECO:0000313" key="2">
    <source>
        <dbReference type="EMBL" id="QBR00328.1"/>
    </source>
</evidence>
<name>A0A4P7CXY0_9BURK</name>
<evidence type="ECO:0000256" key="1">
    <source>
        <dbReference type="SAM" id="MobiDB-lite"/>
    </source>
</evidence>
<reference evidence="2 3" key="1">
    <citation type="submission" date="2019-03" db="EMBL/GenBank/DDBJ databases">
        <title>Paraburkholderia sp. 7MH5, isolated from subtropical forest soil.</title>
        <authorList>
            <person name="Gao Z.-H."/>
            <person name="Qiu L.-H."/>
        </authorList>
    </citation>
    <scope>NUCLEOTIDE SEQUENCE [LARGE SCALE GENOMIC DNA]</scope>
    <source>
        <strain evidence="2 3">7MH5</strain>
    </source>
</reference>
<sequence length="69" mass="6891">MGILDKGAGIAAAVAAVEAHKQLSRHASPLAGDSVATTGCGDSRGRARAERAETKPHEAGATRAAGQRV</sequence>
<evidence type="ECO:0000313" key="3">
    <source>
        <dbReference type="Proteomes" id="UP000295727"/>
    </source>
</evidence>
<dbReference type="RefSeq" id="WP_134753884.1">
    <property type="nucleotide sequence ID" value="NZ_CP038149.1"/>
</dbReference>
<gene>
    <name evidence="2" type="ORF">E1956_25065</name>
</gene>
<dbReference type="EMBL" id="CP038149">
    <property type="protein sequence ID" value="QBR00328.1"/>
    <property type="molecule type" value="Genomic_DNA"/>
</dbReference>
<dbReference type="Proteomes" id="UP000295727">
    <property type="component" value="Chromosome 2"/>
</dbReference>
<keyword evidence="3" id="KW-1185">Reference proteome</keyword>
<dbReference type="KEGG" id="ppai:E1956_25065"/>
<protein>
    <submittedName>
        <fullName evidence="2">Uncharacterized protein</fullName>
    </submittedName>
</protein>
<proteinExistence type="predicted"/>
<accession>A0A4P7CXY0</accession>
<feature type="region of interest" description="Disordered" evidence="1">
    <location>
        <begin position="28"/>
        <end position="69"/>
    </location>
</feature>
<organism evidence="2 3">
    <name type="scientific">Paraburkholderia pallida</name>
    <dbReference type="NCBI Taxonomy" id="2547399"/>
    <lineage>
        <taxon>Bacteria</taxon>
        <taxon>Pseudomonadati</taxon>
        <taxon>Pseudomonadota</taxon>
        <taxon>Betaproteobacteria</taxon>
        <taxon>Burkholderiales</taxon>
        <taxon>Burkholderiaceae</taxon>
        <taxon>Paraburkholderia</taxon>
    </lineage>
</organism>
<feature type="compositionally biased region" description="Basic and acidic residues" evidence="1">
    <location>
        <begin position="43"/>
        <end position="60"/>
    </location>
</feature>